<dbReference type="SUPFAM" id="SSF56935">
    <property type="entry name" value="Porins"/>
    <property type="match status" value="1"/>
</dbReference>
<keyword evidence="3" id="KW-1185">Reference proteome</keyword>
<dbReference type="Proteomes" id="UP000779507">
    <property type="component" value="Unassembled WGS sequence"/>
</dbReference>
<dbReference type="RefSeq" id="WP_173808831.1">
    <property type="nucleotide sequence ID" value="NZ_JABSNP010000003.1"/>
</dbReference>
<dbReference type="Gene3D" id="2.40.160.10">
    <property type="entry name" value="Porin"/>
    <property type="match status" value="1"/>
</dbReference>
<protein>
    <recommendedName>
        <fullName evidence="4">Porin</fullName>
    </recommendedName>
</protein>
<dbReference type="InterPro" id="IPR011486">
    <property type="entry name" value="BBP2"/>
</dbReference>
<accession>A0ABX2FNR3</accession>
<dbReference type="EMBL" id="JABSNP010000003">
    <property type="protein sequence ID" value="NRT18065.1"/>
    <property type="molecule type" value="Genomic_DNA"/>
</dbReference>
<sequence>MRKFLTFGLAFAASSAALAQTTPTTDPALAVPPAAAPAPATPGPLTFYGFVDGYYGIDFHHPDTQVRPSFLYSHNRQNEFTVNQGLIGMRYDDGKVRGAVGIHAGSYVTANYAAEDPVFKHIYEAYAGFRPFDKAWLDFGIFGSHIGFESAISKDNWTLTRSLMAENSPYYEAGARFTYEVGPKLTLTALALNGWQNIRENNQAKAAGTQIQWKPTDKILINSSTFYGNEQPADVATRRRYFHDFYITYAATDRLSLAAVFDVGKQQAARPAGDNGNKYDTWHTGAAFVRYKLADKWTTALRGEYYKAERGVIINSFAPVVGDGDAFIRGGSLNFDYAPTGNVVVRLEGRVLNAQNNIFAEADGVNHSTYGNLTSSIALSF</sequence>
<dbReference type="InterPro" id="IPR023614">
    <property type="entry name" value="Porin_dom_sf"/>
</dbReference>
<gene>
    <name evidence="2" type="ORF">HNP98_000876</name>
</gene>
<dbReference type="Pfam" id="PF07642">
    <property type="entry name" value="BBP2"/>
    <property type="match status" value="1"/>
</dbReference>
<feature type="chain" id="PRO_5047426170" description="Porin" evidence="1">
    <location>
        <begin position="20"/>
        <end position="381"/>
    </location>
</feature>
<name>A0ABX2FNR3_9BACT</name>
<evidence type="ECO:0000256" key="1">
    <source>
        <dbReference type="SAM" id="SignalP"/>
    </source>
</evidence>
<evidence type="ECO:0000313" key="3">
    <source>
        <dbReference type="Proteomes" id="UP000779507"/>
    </source>
</evidence>
<evidence type="ECO:0000313" key="2">
    <source>
        <dbReference type="EMBL" id="NRT18065.1"/>
    </source>
</evidence>
<keyword evidence="1" id="KW-0732">Signal</keyword>
<evidence type="ECO:0008006" key="4">
    <source>
        <dbReference type="Google" id="ProtNLM"/>
    </source>
</evidence>
<feature type="signal peptide" evidence="1">
    <location>
        <begin position="1"/>
        <end position="19"/>
    </location>
</feature>
<comment type="caution">
    <text evidence="2">The sequence shown here is derived from an EMBL/GenBank/DDBJ whole genome shotgun (WGS) entry which is preliminary data.</text>
</comment>
<reference evidence="2 3" key="1">
    <citation type="submission" date="2020-05" db="EMBL/GenBank/DDBJ databases">
        <title>Genomic Encyclopedia of Type Strains, Phase IV (KMG-V): Genome sequencing to study the core and pangenomes of soil and plant-associated prokaryotes.</title>
        <authorList>
            <person name="Whitman W."/>
        </authorList>
    </citation>
    <scope>NUCLEOTIDE SEQUENCE [LARGE SCALE GENOMIC DNA]</scope>
    <source>
        <strain evidence="2 3">9A</strain>
    </source>
</reference>
<proteinExistence type="predicted"/>
<organism evidence="2 3">
    <name type="scientific">Hymenobacter caeli</name>
    <dbReference type="NCBI Taxonomy" id="2735894"/>
    <lineage>
        <taxon>Bacteria</taxon>
        <taxon>Pseudomonadati</taxon>
        <taxon>Bacteroidota</taxon>
        <taxon>Cytophagia</taxon>
        <taxon>Cytophagales</taxon>
        <taxon>Hymenobacteraceae</taxon>
        <taxon>Hymenobacter</taxon>
    </lineage>
</organism>